<feature type="domain" description="Homing endonuclease LAGLIDADG" evidence="1">
    <location>
        <begin position="63"/>
        <end position="213"/>
    </location>
</feature>
<sequence>MREFKIEKEQLYKHYVIDQLSSYRIAEIYGVAATTVRNKLLLFGVTPQMREQHNQLTYLQKDLVIGSILGDGCLQKKNSLTLLSVSHCEDQKNYAYAKLQLIKNLCNHDELYFVDRSKEQDSKNRQNQYLFTTKSMSCLNEYYELNIIDTLKLLNHNSLTIWMLDDGYHNYPKGKNKNSFYELSVTRFSIDEVNYAQSVFWEKFKVRPKVKHDPKWKKPDKTLVFSVYDSYRLSYLMKESHFGQLAKETMDYKLIHTVILNRVVTPEKFTVPIRVG</sequence>
<dbReference type="EMBL" id="VYKK01000004">
    <property type="protein sequence ID" value="KAA9007264.1"/>
    <property type="molecule type" value="Genomic_DNA"/>
</dbReference>
<evidence type="ECO:0000259" key="1">
    <source>
        <dbReference type="Pfam" id="PF03161"/>
    </source>
</evidence>
<proteinExistence type="predicted"/>
<name>A0A5J5GID1_9BACL</name>
<dbReference type="Gene3D" id="3.10.28.10">
    <property type="entry name" value="Homing endonucleases"/>
    <property type="match status" value="2"/>
</dbReference>
<organism evidence="2 3">
    <name type="scientific">Paenibacillus spiritus</name>
    <dbReference type="NCBI Taxonomy" id="2496557"/>
    <lineage>
        <taxon>Bacteria</taxon>
        <taxon>Bacillati</taxon>
        <taxon>Bacillota</taxon>
        <taxon>Bacilli</taxon>
        <taxon>Bacillales</taxon>
        <taxon>Paenibacillaceae</taxon>
        <taxon>Paenibacillus</taxon>
    </lineage>
</organism>
<accession>A0A5J5GID1</accession>
<keyword evidence="3" id="KW-1185">Reference proteome</keyword>
<reference evidence="2 3" key="1">
    <citation type="submission" date="2019-09" db="EMBL/GenBank/DDBJ databases">
        <title>Bacillus ochoae sp. nov., Paenibacillus whitsoniae sp. nov., Paenibacillus spiritus sp. nov. Isolated from the Mars Exploration Rover during spacecraft assembly.</title>
        <authorList>
            <person name="Seuylemezian A."/>
            <person name="Vaishampayan P."/>
        </authorList>
    </citation>
    <scope>NUCLEOTIDE SEQUENCE [LARGE SCALE GENOMIC DNA]</scope>
    <source>
        <strain evidence="2 3">MER_111</strain>
    </source>
</reference>
<evidence type="ECO:0000313" key="2">
    <source>
        <dbReference type="EMBL" id="KAA9007264.1"/>
    </source>
</evidence>
<dbReference type="GO" id="GO:0004519">
    <property type="term" value="F:endonuclease activity"/>
    <property type="evidence" value="ECO:0007669"/>
    <property type="project" value="InterPro"/>
</dbReference>
<dbReference type="InterPro" id="IPR004860">
    <property type="entry name" value="LAGLIDADG_dom"/>
</dbReference>
<dbReference type="Proteomes" id="UP000367750">
    <property type="component" value="Unassembled WGS sequence"/>
</dbReference>
<comment type="caution">
    <text evidence="2">The sequence shown here is derived from an EMBL/GenBank/DDBJ whole genome shotgun (WGS) entry which is preliminary data.</text>
</comment>
<gene>
    <name evidence="2" type="ORF">F4V43_01905</name>
</gene>
<dbReference type="SUPFAM" id="SSF55608">
    <property type="entry name" value="Homing endonucleases"/>
    <property type="match status" value="1"/>
</dbReference>
<dbReference type="Pfam" id="PF03161">
    <property type="entry name" value="LAGLIDADG_2"/>
    <property type="match status" value="1"/>
</dbReference>
<dbReference type="RefSeq" id="WP_150456554.1">
    <property type="nucleotide sequence ID" value="NZ_VYKK01000004.1"/>
</dbReference>
<protein>
    <recommendedName>
        <fullName evidence="1">Homing endonuclease LAGLIDADG domain-containing protein</fullName>
    </recommendedName>
</protein>
<evidence type="ECO:0000313" key="3">
    <source>
        <dbReference type="Proteomes" id="UP000367750"/>
    </source>
</evidence>
<dbReference type="AlphaFoldDB" id="A0A5J5GID1"/>
<dbReference type="InterPro" id="IPR027434">
    <property type="entry name" value="Homing_endonucl"/>
</dbReference>
<dbReference type="OrthoDB" id="2565738at2"/>